<name>A0ABW1JMX9_9NOCA</name>
<keyword evidence="3" id="KW-1185">Reference proteome</keyword>
<sequence length="118" mass="12421">MAKITPGRGSDAEGAYRRAALYGVVVVGVAALVFAVVNVWAAGRDGCAEASTHLCDTPAKAAVVIGPSLVLLLGGLGAFVQTYREYRDGKPWVTWQGAGWFLFILMTVYLAIGSGMQE</sequence>
<gene>
    <name evidence="2" type="ORF">ACFP3H_05385</name>
</gene>
<dbReference type="Proteomes" id="UP001596223">
    <property type="component" value="Unassembled WGS sequence"/>
</dbReference>
<evidence type="ECO:0000313" key="3">
    <source>
        <dbReference type="Proteomes" id="UP001596223"/>
    </source>
</evidence>
<evidence type="ECO:0000313" key="2">
    <source>
        <dbReference type="EMBL" id="MFC6010474.1"/>
    </source>
</evidence>
<accession>A0ABW1JMX9</accession>
<dbReference type="RefSeq" id="WP_378600436.1">
    <property type="nucleotide sequence ID" value="NZ_JBHSQN010000002.1"/>
</dbReference>
<keyword evidence="1" id="KW-0812">Transmembrane</keyword>
<protein>
    <submittedName>
        <fullName evidence="2">Uncharacterized protein</fullName>
    </submittedName>
</protein>
<keyword evidence="1" id="KW-1133">Transmembrane helix</keyword>
<organism evidence="2 3">
    <name type="scientific">Nocardia lasii</name>
    <dbReference type="NCBI Taxonomy" id="1616107"/>
    <lineage>
        <taxon>Bacteria</taxon>
        <taxon>Bacillati</taxon>
        <taxon>Actinomycetota</taxon>
        <taxon>Actinomycetes</taxon>
        <taxon>Mycobacteriales</taxon>
        <taxon>Nocardiaceae</taxon>
        <taxon>Nocardia</taxon>
    </lineage>
</organism>
<evidence type="ECO:0000256" key="1">
    <source>
        <dbReference type="SAM" id="Phobius"/>
    </source>
</evidence>
<comment type="caution">
    <text evidence="2">The sequence shown here is derived from an EMBL/GenBank/DDBJ whole genome shotgun (WGS) entry which is preliminary data.</text>
</comment>
<proteinExistence type="predicted"/>
<dbReference type="EMBL" id="JBHSQN010000002">
    <property type="protein sequence ID" value="MFC6010474.1"/>
    <property type="molecule type" value="Genomic_DNA"/>
</dbReference>
<reference evidence="3" key="1">
    <citation type="journal article" date="2019" name="Int. J. Syst. Evol. Microbiol.">
        <title>The Global Catalogue of Microorganisms (GCM) 10K type strain sequencing project: providing services to taxonomists for standard genome sequencing and annotation.</title>
        <authorList>
            <consortium name="The Broad Institute Genomics Platform"/>
            <consortium name="The Broad Institute Genome Sequencing Center for Infectious Disease"/>
            <person name="Wu L."/>
            <person name="Ma J."/>
        </authorList>
    </citation>
    <scope>NUCLEOTIDE SEQUENCE [LARGE SCALE GENOMIC DNA]</scope>
    <source>
        <strain evidence="3">CCUG 36956</strain>
    </source>
</reference>
<feature type="transmembrane region" description="Helical" evidence="1">
    <location>
        <begin position="20"/>
        <end position="41"/>
    </location>
</feature>
<feature type="transmembrane region" description="Helical" evidence="1">
    <location>
        <begin position="92"/>
        <end position="112"/>
    </location>
</feature>
<feature type="transmembrane region" description="Helical" evidence="1">
    <location>
        <begin position="61"/>
        <end position="80"/>
    </location>
</feature>
<keyword evidence="1" id="KW-0472">Membrane</keyword>